<dbReference type="AlphaFoldDB" id="A0A0B7NJZ5"/>
<dbReference type="STRING" id="35722.A0A0B7NJZ5"/>
<organism evidence="2 3">
    <name type="scientific">Parasitella parasitica</name>
    <dbReference type="NCBI Taxonomy" id="35722"/>
    <lineage>
        <taxon>Eukaryota</taxon>
        <taxon>Fungi</taxon>
        <taxon>Fungi incertae sedis</taxon>
        <taxon>Mucoromycota</taxon>
        <taxon>Mucoromycotina</taxon>
        <taxon>Mucoromycetes</taxon>
        <taxon>Mucorales</taxon>
        <taxon>Mucorineae</taxon>
        <taxon>Mucoraceae</taxon>
        <taxon>Parasitella</taxon>
    </lineage>
</organism>
<sequence>MKKISVAALHREPTPSAAVTPNPPARAREVVPSFHVKVKEPNVFSGKAAYCNSFFSQLFLVYTSDPARFETDRSKIIYAISYMSGVAFQYMEPYLQKVYTDDPPVIMNDFKVFKDTITLAFGDNHPILNAEASIRSLKQTGPVATYVSEFRRLSMQLKWNDEAFISQFKINLKEFIIKELARRGTEHATLNALINEAIQVDNLFYSVNKMHNGLHHNNSNNHQKHSHNNNQYKNHHKNFRSKIQQPVRYNNNMNQHASSSNSNAPTPMELGAVNQHKPLTQADKKFRKANGFCFYCGSKDHVLRNCNRKKPGA</sequence>
<dbReference type="InterPro" id="IPR005162">
    <property type="entry name" value="Retrotrans_gag_dom"/>
</dbReference>
<dbReference type="Pfam" id="PF03732">
    <property type="entry name" value="Retrotrans_gag"/>
    <property type="match status" value="1"/>
</dbReference>
<dbReference type="PANTHER" id="PTHR15503:SF22">
    <property type="entry name" value="TRANSPOSON TY3-I GAG POLYPROTEIN"/>
    <property type="match status" value="1"/>
</dbReference>
<dbReference type="SUPFAM" id="SSF57756">
    <property type="entry name" value="Retrovirus zinc finger-like domains"/>
    <property type="match status" value="1"/>
</dbReference>
<dbReference type="Proteomes" id="UP000054107">
    <property type="component" value="Unassembled WGS sequence"/>
</dbReference>
<name>A0A0B7NJZ5_9FUNG</name>
<protein>
    <recommendedName>
        <fullName evidence="1">Retrotransposon gag domain-containing protein</fullName>
    </recommendedName>
</protein>
<proteinExistence type="predicted"/>
<dbReference type="InterPro" id="IPR036875">
    <property type="entry name" value="Znf_CCHC_sf"/>
</dbReference>
<reference evidence="2 3" key="1">
    <citation type="submission" date="2014-09" db="EMBL/GenBank/DDBJ databases">
        <authorList>
            <person name="Ellenberger Sabrina"/>
        </authorList>
    </citation>
    <scope>NUCLEOTIDE SEQUENCE [LARGE SCALE GENOMIC DNA]</scope>
    <source>
        <strain evidence="2 3">CBS 412.66</strain>
    </source>
</reference>
<gene>
    <name evidence="2" type="primary">PARPA_12037.1 scaffold 44935</name>
</gene>
<feature type="domain" description="Retrotransposon gag" evidence="1">
    <location>
        <begin position="81"/>
        <end position="168"/>
    </location>
</feature>
<dbReference type="OrthoDB" id="2266810at2759"/>
<keyword evidence="3" id="KW-1185">Reference proteome</keyword>
<dbReference type="GO" id="GO:0008270">
    <property type="term" value="F:zinc ion binding"/>
    <property type="evidence" value="ECO:0007669"/>
    <property type="project" value="InterPro"/>
</dbReference>
<dbReference type="InterPro" id="IPR032567">
    <property type="entry name" value="RTL1-rel"/>
</dbReference>
<dbReference type="EMBL" id="LN733736">
    <property type="protein sequence ID" value="CEP17737.1"/>
    <property type="molecule type" value="Genomic_DNA"/>
</dbReference>
<accession>A0A0B7NJZ5</accession>
<dbReference type="GO" id="GO:0003676">
    <property type="term" value="F:nucleic acid binding"/>
    <property type="evidence" value="ECO:0007669"/>
    <property type="project" value="InterPro"/>
</dbReference>
<evidence type="ECO:0000313" key="3">
    <source>
        <dbReference type="Proteomes" id="UP000054107"/>
    </source>
</evidence>
<evidence type="ECO:0000313" key="2">
    <source>
        <dbReference type="EMBL" id="CEP17737.1"/>
    </source>
</evidence>
<dbReference type="PANTHER" id="PTHR15503">
    <property type="entry name" value="LDOC1 RELATED"/>
    <property type="match status" value="1"/>
</dbReference>
<evidence type="ECO:0000259" key="1">
    <source>
        <dbReference type="Pfam" id="PF03732"/>
    </source>
</evidence>
<feature type="non-terminal residue" evidence="2">
    <location>
        <position position="313"/>
    </location>
</feature>